<reference evidence="2" key="2">
    <citation type="submission" date="2023-06" db="EMBL/GenBank/DDBJ databases">
        <authorList>
            <consortium name="Lawrence Berkeley National Laboratory"/>
            <person name="Haridas S."/>
            <person name="Hensen N."/>
            <person name="Bonometti L."/>
            <person name="Westerberg I."/>
            <person name="Brannstrom I.O."/>
            <person name="Guillou S."/>
            <person name="Cros-Aarteil S."/>
            <person name="Calhoun S."/>
            <person name="Kuo A."/>
            <person name="Mondo S."/>
            <person name="Pangilinan J."/>
            <person name="Riley R."/>
            <person name="Labutti K."/>
            <person name="Andreopoulos B."/>
            <person name="Lipzen A."/>
            <person name="Chen C."/>
            <person name="Yanf M."/>
            <person name="Daum C."/>
            <person name="Ng V."/>
            <person name="Clum A."/>
            <person name="Steindorff A."/>
            <person name="Ohm R."/>
            <person name="Martin F."/>
            <person name="Silar P."/>
            <person name="Natvig D."/>
            <person name="Lalanne C."/>
            <person name="Gautier V."/>
            <person name="Ament-Velasquez S.L."/>
            <person name="Kruys A."/>
            <person name="Hutchinson M.I."/>
            <person name="Powell A.J."/>
            <person name="Barry K."/>
            <person name="Miller A.N."/>
            <person name="Grigoriev I.V."/>
            <person name="Debuchy R."/>
            <person name="Gladieux P."/>
            <person name="Thoren M.H."/>
            <person name="Johannesson H."/>
        </authorList>
    </citation>
    <scope>NUCLEOTIDE SEQUENCE</scope>
    <source>
        <strain evidence="2">CBS 314.62</strain>
    </source>
</reference>
<proteinExistence type="predicted"/>
<dbReference type="AlphaFoldDB" id="A0AAE0XA22"/>
<organism evidence="2 3">
    <name type="scientific">Podospora appendiculata</name>
    <dbReference type="NCBI Taxonomy" id="314037"/>
    <lineage>
        <taxon>Eukaryota</taxon>
        <taxon>Fungi</taxon>
        <taxon>Dikarya</taxon>
        <taxon>Ascomycota</taxon>
        <taxon>Pezizomycotina</taxon>
        <taxon>Sordariomycetes</taxon>
        <taxon>Sordariomycetidae</taxon>
        <taxon>Sordariales</taxon>
        <taxon>Podosporaceae</taxon>
        <taxon>Podospora</taxon>
    </lineage>
</organism>
<gene>
    <name evidence="2" type="ORF">B0T22DRAFT_512512</name>
</gene>
<evidence type="ECO:0000313" key="3">
    <source>
        <dbReference type="Proteomes" id="UP001270362"/>
    </source>
</evidence>
<protein>
    <submittedName>
        <fullName evidence="2">Uncharacterized protein</fullName>
    </submittedName>
</protein>
<feature type="compositionally biased region" description="Basic and acidic residues" evidence="1">
    <location>
        <begin position="147"/>
        <end position="161"/>
    </location>
</feature>
<feature type="compositionally biased region" description="Acidic residues" evidence="1">
    <location>
        <begin position="195"/>
        <end position="213"/>
    </location>
</feature>
<dbReference type="EMBL" id="JAULSO010000002">
    <property type="protein sequence ID" value="KAK3688768.1"/>
    <property type="molecule type" value="Genomic_DNA"/>
</dbReference>
<evidence type="ECO:0000313" key="2">
    <source>
        <dbReference type="EMBL" id="KAK3688768.1"/>
    </source>
</evidence>
<sequence>MVANMDHIPGSQIFPHWEKTTASRDSTVNIFARMLAYPDRSSAVVAFWKRVRPMTMSTAADSSAILADFQTLGSSERLLLLKFMEGRYQCLRDLAYRKASTEGGEAGKIAIAFESSLPPSLRSVIGRGRYKPCIDEWVLERMRELPSARTEEELEEQETRFQEVFFDQVPDDNEDDDEDSDSNDGGPYHGSVAADDSDVSMGDSDDSDGVAAA</sequence>
<reference evidence="2" key="1">
    <citation type="journal article" date="2023" name="Mol. Phylogenet. Evol.">
        <title>Genome-scale phylogeny and comparative genomics of the fungal order Sordariales.</title>
        <authorList>
            <person name="Hensen N."/>
            <person name="Bonometti L."/>
            <person name="Westerberg I."/>
            <person name="Brannstrom I.O."/>
            <person name="Guillou S."/>
            <person name="Cros-Aarteil S."/>
            <person name="Calhoun S."/>
            <person name="Haridas S."/>
            <person name="Kuo A."/>
            <person name="Mondo S."/>
            <person name="Pangilinan J."/>
            <person name="Riley R."/>
            <person name="LaButti K."/>
            <person name="Andreopoulos B."/>
            <person name="Lipzen A."/>
            <person name="Chen C."/>
            <person name="Yan M."/>
            <person name="Daum C."/>
            <person name="Ng V."/>
            <person name="Clum A."/>
            <person name="Steindorff A."/>
            <person name="Ohm R.A."/>
            <person name="Martin F."/>
            <person name="Silar P."/>
            <person name="Natvig D.O."/>
            <person name="Lalanne C."/>
            <person name="Gautier V."/>
            <person name="Ament-Velasquez S.L."/>
            <person name="Kruys A."/>
            <person name="Hutchinson M.I."/>
            <person name="Powell A.J."/>
            <person name="Barry K."/>
            <person name="Miller A.N."/>
            <person name="Grigoriev I.V."/>
            <person name="Debuchy R."/>
            <person name="Gladieux P."/>
            <person name="Hiltunen Thoren M."/>
            <person name="Johannesson H."/>
        </authorList>
    </citation>
    <scope>NUCLEOTIDE SEQUENCE</scope>
    <source>
        <strain evidence="2">CBS 314.62</strain>
    </source>
</reference>
<feature type="region of interest" description="Disordered" evidence="1">
    <location>
        <begin position="147"/>
        <end position="213"/>
    </location>
</feature>
<name>A0AAE0XA22_9PEZI</name>
<evidence type="ECO:0000256" key="1">
    <source>
        <dbReference type="SAM" id="MobiDB-lite"/>
    </source>
</evidence>
<dbReference type="Proteomes" id="UP001270362">
    <property type="component" value="Unassembled WGS sequence"/>
</dbReference>
<accession>A0AAE0XA22</accession>
<feature type="compositionally biased region" description="Acidic residues" evidence="1">
    <location>
        <begin position="169"/>
        <end position="182"/>
    </location>
</feature>
<comment type="caution">
    <text evidence="2">The sequence shown here is derived from an EMBL/GenBank/DDBJ whole genome shotgun (WGS) entry which is preliminary data.</text>
</comment>
<keyword evidence="3" id="KW-1185">Reference proteome</keyword>